<dbReference type="Pfam" id="PF01965">
    <property type="entry name" value="DJ-1_PfpI"/>
    <property type="match status" value="1"/>
</dbReference>
<evidence type="ECO:0000313" key="6">
    <source>
        <dbReference type="Proteomes" id="UP001180616"/>
    </source>
</evidence>
<dbReference type="PANTHER" id="PTHR43130">
    <property type="entry name" value="ARAC-FAMILY TRANSCRIPTIONAL REGULATOR"/>
    <property type="match status" value="1"/>
</dbReference>
<accession>A0ABY9R0Q2</accession>
<dbReference type="InterPro" id="IPR029062">
    <property type="entry name" value="Class_I_gatase-like"/>
</dbReference>
<protein>
    <submittedName>
        <fullName evidence="5">GlxA family transcriptional regulator</fullName>
    </submittedName>
</protein>
<keyword evidence="3" id="KW-0804">Transcription</keyword>
<dbReference type="EMBL" id="CP133659">
    <property type="protein sequence ID" value="WMW64906.1"/>
    <property type="molecule type" value="Genomic_DNA"/>
</dbReference>
<evidence type="ECO:0000313" key="5">
    <source>
        <dbReference type="EMBL" id="WMW64906.1"/>
    </source>
</evidence>
<evidence type="ECO:0000256" key="1">
    <source>
        <dbReference type="ARBA" id="ARBA00023015"/>
    </source>
</evidence>
<keyword evidence="1" id="KW-0805">Transcription regulation</keyword>
<evidence type="ECO:0000256" key="3">
    <source>
        <dbReference type="ARBA" id="ARBA00023163"/>
    </source>
</evidence>
<organism evidence="5 6">
    <name type="scientific">Nitratidesulfovibrio liaohensis</name>
    <dbReference type="NCBI Taxonomy" id="2604158"/>
    <lineage>
        <taxon>Bacteria</taxon>
        <taxon>Pseudomonadati</taxon>
        <taxon>Thermodesulfobacteriota</taxon>
        <taxon>Desulfovibrionia</taxon>
        <taxon>Desulfovibrionales</taxon>
        <taxon>Desulfovibrionaceae</taxon>
        <taxon>Nitratidesulfovibrio</taxon>
    </lineage>
</organism>
<evidence type="ECO:0000259" key="4">
    <source>
        <dbReference type="PROSITE" id="PS01124"/>
    </source>
</evidence>
<dbReference type="SMART" id="SM00342">
    <property type="entry name" value="HTH_ARAC"/>
    <property type="match status" value="1"/>
</dbReference>
<keyword evidence="2" id="KW-0238">DNA-binding</keyword>
<gene>
    <name evidence="5" type="ORF">KPS_002980</name>
</gene>
<evidence type="ECO:0000256" key="2">
    <source>
        <dbReference type="ARBA" id="ARBA00023125"/>
    </source>
</evidence>
<dbReference type="RefSeq" id="WP_309540962.1">
    <property type="nucleotide sequence ID" value="NZ_CP133659.1"/>
</dbReference>
<dbReference type="PROSITE" id="PS00041">
    <property type="entry name" value="HTH_ARAC_FAMILY_1"/>
    <property type="match status" value="1"/>
</dbReference>
<dbReference type="SUPFAM" id="SSF52317">
    <property type="entry name" value="Class I glutamine amidotransferase-like"/>
    <property type="match status" value="1"/>
</dbReference>
<dbReference type="InterPro" id="IPR009057">
    <property type="entry name" value="Homeodomain-like_sf"/>
</dbReference>
<dbReference type="PANTHER" id="PTHR43130:SF3">
    <property type="entry name" value="HTH-TYPE TRANSCRIPTIONAL REGULATOR RV1931C"/>
    <property type="match status" value="1"/>
</dbReference>
<dbReference type="SUPFAM" id="SSF46689">
    <property type="entry name" value="Homeodomain-like"/>
    <property type="match status" value="2"/>
</dbReference>
<proteinExistence type="predicted"/>
<dbReference type="Proteomes" id="UP001180616">
    <property type="component" value="Chromosome"/>
</dbReference>
<keyword evidence="6" id="KW-1185">Reference proteome</keyword>
<dbReference type="InterPro" id="IPR052158">
    <property type="entry name" value="INH-QAR"/>
</dbReference>
<dbReference type="InterPro" id="IPR018062">
    <property type="entry name" value="HTH_AraC-typ_CS"/>
</dbReference>
<feature type="domain" description="HTH araC/xylS-type" evidence="4">
    <location>
        <begin position="232"/>
        <end position="330"/>
    </location>
</feature>
<name>A0ABY9R0Q2_9BACT</name>
<dbReference type="InterPro" id="IPR018060">
    <property type="entry name" value="HTH_AraC"/>
</dbReference>
<reference evidence="5" key="1">
    <citation type="submission" date="2023-09" db="EMBL/GenBank/DDBJ databases">
        <authorList>
            <consortium name="CW5 consortium"/>
            <person name="Lu C.-W."/>
        </authorList>
    </citation>
    <scope>NUCLEOTIDE SEQUENCE</scope>
    <source>
        <strain evidence="5">KPS</strain>
    </source>
</reference>
<dbReference type="InterPro" id="IPR002818">
    <property type="entry name" value="DJ-1/PfpI"/>
</dbReference>
<dbReference type="PROSITE" id="PS01124">
    <property type="entry name" value="HTH_ARAC_FAMILY_2"/>
    <property type="match status" value="1"/>
</dbReference>
<dbReference type="Pfam" id="PF12833">
    <property type="entry name" value="HTH_18"/>
    <property type="match status" value="1"/>
</dbReference>
<sequence>MPQPTRHIVFALYPGFVGLDLAGPLDVFSCAVRLAERQGRPVPYRCHFVARTTGPVVSSSGLSVLADTLPDAFDATVAGSDAPAPHTLVVPGGVTPGREGDDPDLRAMVAGLAARARRVVSVCTGALLLASCGLLDGRRATTHWQACARLATAYPAVRVEPDAIFVRDGEVVTSAGVTAGIDLALHLVEEDLGPATAMEVARLLVVYRRRVGNLSQFSAPLRAQARAGARFGPLHVWMEARLGEELGVERLAGQAHMSPRHFARVFPQETGMSPARYVEQLRLDRARELLESGESHMQTVAAAAGFGSEERLRRAFQRRMGVTPSQYLEHFSG</sequence>
<dbReference type="Gene3D" id="1.10.10.60">
    <property type="entry name" value="Homeodomain-like"/>
    <property type="match status" value="2"/>
</dbReference>
<dbReference type="Gene3D" id="3.40.50.880">
    <property type="match status" value="1"/>
</dbReference>
<dbReference type="CDD" id="cd03137">
    <property type="entry name" value="GATase1_AraC_1"/>
    <property type="match status" value="1"/>
</dbReference>